<protein>
    <submittedName>
        <fullName evidence="1">Uncharacterized protein</fullName>
    </submittedName>
</protein>
<dbReference type="RefSeq" id="WP_017128597.1">
    <property type="nucleotide sequence ID" value="NZ_JACAQE010000002.1"/>
</dbReference>
<dbReference type="EMBL" id="JACAQE010000002">
    <property type="protein sequence ID" value="NWC13335.1"/>
    <property type="molecule type" value="Genomic_DNA"/>
</dbReference>
<accession>A0A7Y7XVY3</accession>
<name>A0A7Y7XVY3_9PSED</name>
<reference evidence="1 2" key="1">
    <citation type="submission" date="2020-04" db="EMBL/GenBank/DDBJ databases">
        <title>Molecular characterization of pseudomonads from Agaricus bisporus reveal novel blotch 2 pathogens in Western Europe.</title>
        <authorList>
            <person name="Taparia T."/>
            <person name="Krijger M."/>
            <person name="Haynes E."/>
            <person name="Elpinstone J.G."/>
            <person name="Noble R."/>
            <person name="Van Der Wolf J."/>
        </authorList>
    </citation>
    <scope>NUCLEOTIDE SEQUENCE [LARGE SCALE GENOMIC DNA]</scope>
    <source>
        <strain evidence="1 2">IPO3738</strain>
    </source>
</reference>
<dbReference type="Proteomes" id="UP000517547">
    <property type="component" value="Unassembled WGS sequence"/>
</dbReference>
<evidence type="ECO:0000313" key="1">
    <source>
        <dbReference type="EMBL" id="NWC13335.1"/>
    </source>
</evidence>
<dbReference type="AlphaFoldDB" id="A0A7Y7XVY3"/>
<sequence length="64" mass="7054">MLIGAASPRKRFNGEEKAGFRRVDQLAVDECKPELLKEPPLQQLVEGFYCDHCGIGFVASGLSM</sequence>
<evidence type="ECO:0000313" key="2">
    <source>
        <dbReference type="Proteomes" id="UP000517547"/>
    </source>
</evidence>
<proteinExistence type="predicted"/>
<organism evidence="1 2">
    <name type="scientific">Pseudomonas gingeri</name>
    <dbReference type="NCBI Taxonomy" id="117681"/>
    <lineage>
        <taxon>Bacteria</taxon>
        <taxon>Pseudomonadati</taxon>
        <taxon>Pseudomonadota</taxon>
        <taxon>Gammaproteobacteria</taxon>
        <taxon>Pseudomonadales</taxon>
        <taxon>Pseudomonadaceae</taxon>
        <taxon>Pseudomonas</taxon>
    </lineage>
</organism>
<comment type="caution">
    <text evidence="1">The sequence shown here is derived from an EMBL/GenBank/DDBJ whole genome shotgun (WGS) entry which is preliminary data.</text>
</comment>
<gene>
    <name evidence="1" type="ORF">HX845_06785</name>
</gene>